<protein>
    <submittedName>
        <fullName evidence="2">Uncharacterized protein</fullName>
    </submittedName>
</protein>
<accession>A0AAN7YI12</accession>
<dbReference type="AlphaFoldDB" id="A0AAN7YI12"/>
<gene>
    <name evidence="2" type="ORF">LTR05_004064</name>
</gene>
<feature type="compositionally biased region" description="Acidic residues" evidence="1">
    <location>
        <begin position="242"/>
        <end position="252"/>
    </location>
</feature>
<feature type="region of interest" description="Disordered" evidence="1">
    <location>
        <begin position="206"/>
        <end position="252"/>
    </location>
</feature>
<sequence length="252" mass="28986">MKDSWSMEFYAANALTGKQDVPALQEITATSLHPDEVLSTDTKAIGETTERSSPANHEQLIQFPEEPVDELVPSPQSTNPNPMTSINRKPPEQCEYFSHRRTERNLHKTTDLFSHGAHEYSNPAARYKSGHPRHSQCKQCYTAHCFDDRCWNPAKHRATLRKHPQLRDKEREDSFAVDKARAQARAWAAMQEIHTKPMVSYDYVLLSDDSDNEEESEESEAETLAAEDEEIDEHISTLNYEEYTDQDTMDER</sequence>
<feature type="region of interest" description="Disordered" evidence="1">
    <location>
        <begin position="69"/>
        <end position="89"/>
    </location>
</feature>
<dbReference type="Proteomes" id="UP001309876">
    <property type="component" value="Unassembled WGS sequence"/>
</dbReference>
<evidence type="ECO:0000256" key="1">
    <source>
        <dbReference type="SAM" id="MobiDB-lite"/>
    </source>
</evidence>
<name>A0AAN7YI12_9EURO</name>
<proteinExistence type="predicted"/>
<evidence type="ECO:0000313" key="2">
    <source>
        <dbReference type="EMBL" id="KAK5086894.1"/>
    </source>
</evidence>
<feature type="region of interest" description="Disordered" evidence="1">
    <location>
        <begin position="34"/>
        <end position="57"/>
    </location>
</feature>
<feature type="compositionally biased region" description="Polar residues" evidence="1">
    <location>
        <begin position="74"/>
        <end position="87"/>
    </location>
</feature>
<feature type="compositionally biased region" description="Acidic residues" evidence="1">
    <location>
        <begin position="208"/>
        <end position="232"/>
    </location>
</feature>
<keyword evidence="3" id="KW-1185">Reference proteome</keyword>
<organism evidence="2 3">
    <name type="scientific">Lithohypha guttulata</name>
    <dbReference type="NCBI Taxonomy" id="1690604"/>
    <lineage>
        <taxon>Eukaryota</taxon>
        <taxon>Fungi</taxon>
        <taxon>Dikarya</taxon>
        <taxon>Ascomycota</taxon>
        <taxon>Pezizomycotina</taxon>
        <taxon>Eurotiomycetes</taxon>
        <taxon>Chaetothyriomycetidae</taxon>
        <taxon>Chaetothyriales</taxon>
        <taxon>Trichomeriaceae</taxon>
        <taxon>Lithohypha</taxon>
    </lineage>
</organism>
<reference evidence="2 3" key="1">
    <citation type="submission" date="2023-08" db="EMBL/GenBank/DDBJ databases">
        <title>Black Yeasts Isolated from many extreme environments.</title>
        <authorList>
            <person name="Coleine C."/>
            <person name="Stajich J.E."/>
            <person name="Selbmann L."/>
        </authorList>
    </citation>
    <scope>NUCLEOTIDE SEQUENCE [LARGE SCALE GENOMIC DNA]</scope>
    <source>
        <strain evidence="2 3">CCFEE 5910</strain>
    </source>
</reference>
<comment type="caution">
    <text evidence="2">The sequence shown here is derived from an EMBL/GenBank/DDBJ whole genome shotgun (WGS) entry which is preliminary data.</text>
</comment>
<dbReference type="EMBL" id="JAVRRJ010000003">
    <property type="protein sequence ID" value="KAK5086894.1"/>
    <property type="molecule type" value="Genomic_DNA"/>
</dbReference>
<evidence type="ECO:0000313" key="3">
    <source>
        <dbReference type="Proteomes" id="UP001309876"/>
    </source>
</evidence>